<protein>
    <submittedName>
        <fullName evidence="1">Uncharacterized protein</fullName>
    </submittedName>
</protein>
<dbReference type="EMBL" id="CP030050">
    <property type="protein sequence ID" value="QOZ71136.1"/>
    <property type="molecule type" value="Genomic_DNA"/>
</dbReference>
<evidence type="ECO:0000313" key="1">
    <source>
        <dbReference type="EMBL" id="QOZ71136.1"/>
    </source>
</evidence>
<sequence>MLDVNLARIRTHRTNIHRYQRLLRTKLSELERRFVEGRLADEQAALDALAAETFPIILPSPNCQSASPGLRSEL</sequence>
<proteinExistence type="predicted"/>
<accession>A0AAE7NTN8</accession>
<evidence type="ECO:0000313" key="2">
    <source>
        <dbReference type="Proteomes" id="UP000594015"/>
    </source>
</evidence>
<dbReference type="RefSeq" id="WP_092212448.1">
    <property type="nucleotide sequence ID" value="NZ_CP030050.1"/>
</dbReference>
<gene>
    <name evidence="1" type="ORF">WN72_36170</name>
</gene>
<organism evidence="1 2">
    <name type="scientific">Bradyrhizobium arachidis</name>
    <dbReference type="NCBI Taxonomy" id="858423"/>
    <lineage>
        <taxon>Bacteria</taxon>
        <taxon>Pseudomonadati</taxon>
        <taxon>Pseudomonadota</taxon>
        <taxon>Alphaproteobacteria</taxon>
        <taxon>Hyphomicrobiales</taxon>
        <taxon>Nitrobacteraceae</taxon>
        <taxon>Bradyrhizobium</taxon>
    </lineage>
</organism>
<dbReference type="AlphaFoldDB" id="A0AAE7NTN8"/>
<dbReference type="KEGG" id="barh:WN72_36170"/>
<dbReference type="Proteomes" id="UP000594015">
    <property type="component" value="Chromosome"/>
</dbReference>
<reference evidence="1 2" key="1">
    <citation type="submission" date="2018-06" db="EMBL/GenBank/DDBJ databases">
        <title>Comparative genomics of Bradyrhizobium nodulating Arachidis hypogaea.</title>
        <authorList>
            <person name="Li Y."/>
        </authorList>
    </citation>
    <scope>NUCLEOTIDE SEQUENCE [LARGE SCALE GENOMIC DNA]</scope>
    <source>
        <strain evidence="1 2">CCBAU 051107</strain>
    </source>
</reference>
<name>A0AAE7NTN8_9BRAD</name>